<protein>
    <recommendedName>
        <fullName evidence="3">Glutaminase A central domain-containing protein</fullName>
    </recommendedName>
</protein>
<proteinExistence type="predicted"/>
<sequence>MFDGGHEWLYDGIGTGVPTKLSPEFQAEVTGLESFNHKKAVVVLYVYDIHTEFCQTQLSNAITSGANFGIQLTSQIAGEARSSWTMLVAATLTNNNTRNALVHGVYNHATFNQSGNRNFPLIYNIETGKPLESSCPAQGAMFSLLALQKGTKGFSDTNSTNSDPNQPDPPLKPKSGTGIIAGAVIGSLLGIALIVAAFVFFRRRKQRLQAQRRLLVPHSYPDPQLSMSMSAPPPQRSKMSTQPSASTAESSSSGVPSYRRKNRFTATPQPVPELAAAGTPPEEPSDTTQLRNDMSFLRREIEEIRQQREYDVPPPVYT</sequence>
<dbReference type="AlphaFoldDB" id="A0A8H5CWB7"/>
<keyword evidence="2" id="KW-1133">Transmembrane helix</keyword>
<accession>A0A8H5CWB7</accession>
<evidence type="ECO:0000313" key="5">
    <source>
        <dbReference type="Proteomes" id="UP000559256"/>
    </source>
</evidence>
<evidence type="ECO:0000256" key="2">
    <source>
        <dbReference type="SAM" id="Phobius"/>
    </source>
</evidence>
<evidence type="ECO:0000256" key="1">
    <source>
        <dbReference type="SAM" id="MobiDB-lite"/>
    </source>
</evidence>
<dbReference type="OrthoDB" id="2998599at2759"/>
<dbReference type="CDD" id="cd12087">
    <property type="entry name" value="TM_EGFR-like"/>
    <property type="match status" value="1"/>
</dbReference>
<feature type="compositionally biased region" description="Basic and acidic residues" evidence="1">
    <location>
        <begin position="296"/>
        <end position="311"/>
    </location>
</feature>
<organism evidence="4 5">
    <name type="scientific">Tetrapyrgos nigripes</name>
    <dbReference type="NCBI Taxonomy" id="182062"/>
    <lineage>
        <taxon>Eukaryota</taxon>
        <taxon>Fungi</taxon>
        <taxon>Dikarya</taxon>
        <taxon>Basidiomycota</taxon>
        <taxon>Agaricomycotina</taxon>
        <taxon>Agaricomycetes</taxon>
        <taxon>Agaricomycetidae</taxon>
        <taxon>Agaricales</taxon>
        <taxon>Marasmiineae</taxon>
        <taxon>Marasmiaceae</taxon>
        <taxon>Tetrapyrgos</taxon>
    </lineage>
</organism>
<dbReference type="EMBL" id="JAACJM010000089">
    <property type="protein sequence ID" value="KAF5347857.1"/>
    <property type="molecule type" value="Genomic_DNA"/>
</dbReference>
<feature type="region of interest" description="Disordered" evidence="1">
    <location>
        <begin position="219"/>
        <end position="318"/>
    </location>
</feature>
<keyword evidence="2" id="KW-0472">Membrane</keyword>
<reference evidence="4 5" key="1">
    <citation type="journal article" date="2020" name="ISME J.">
        <title>Uncovering the hidden diversity of litter-decomposition mechanisms in mushroom-forming fungi.</title>
        <authorList>
            <person name="Floudas D."/>
            <person name="Bentzer J."/>
            <person name="Ahren D."/>
            <person name="Johansson T."/>
            <person name="Persson P."/>
            <person name="Tunlid A."/>
        </authorList>
    </citation>
    <scope>NUCLEOTIDE SEQUENCE [LARGE SCALE GENOMIC DNA]</scope>
    <source>
        <strain evidence="4 5">CBS 291.85</strain>
    </source>
</reference>
<gene>
    <name evidence="4" type="ORF">D9758_013832</name>
</gene>
<dbReference type="Pfam" id="PF16335">
    <property type="entry name" value="GtaA_6_Hairpin"/>
    <property type="match status" value="1"/>
</dbReference>
<evidence type="ECO:0000313" key="4">
    <source>
        <dbReference type="EMBL" id="KAF5347857.1"/>
    </source>
</evidence>
<feature type="domain" description="Glutaminase A central" evidence="3">
    <location>
        <begin position="46"/>
        <end position="145"/>
    </location>
</feature>
<feature type="compositionally biased region" description="Polar residues" evidence="1">
    <location>
        <begin position="154"/>
        <end position="165"/>
    </location>
</feature>
<feature type="region of interest" description="Disordered" evidence="1">
    <location>
        <begin position="153"/>
        <end position="174"/>
    </location>
</feature>
<keyword evidence="2" id="KW-0812">Transmembrane</keyword>
<dbReference type="NCBIfam" id="TIGR01167">
    <property type="entry name" value="LPXTG_anchor"/>
    <property type="match status" value="1"/>
</dbReference>
<evidence type="ECO:0000259" key="3">
    <source>
        <dbReference type="Pfam" id="PF16335"/>
    </source>
</evidence>
<dbReference type="Proteomes" id="UP000559256">
    <property type="component" value="Unassembled WGS sequence"/>
</dbReference>
<feature type="compositionally biased region" description="Low complexity" evidence="1">
    <location>
        <begin position="240"/>
        <end position="257"/>
    </location>
</feature>
<feature type="transmembrane region" description="Helical" evidence="2">
    <location>
        <begin position="179"/>
        <end position="201"/>
    </location>
</feature>
<comment type="caution">
    <text evidence="4">The sequence shown here is derived from an EMBL/GenBank/DDBJ whole genome shotgun (WGS) entry which is preliminary data.</text>
</comment>
<keyword evidence="5" id="KW-1185">Reference proteome</keyword>
<name>A0A8H5CWB7_9AGAR</name>
<dbReference type="InterPro" id="IPR032514">
    <property type="entry name" value="GtaA_central"/>
</dbReference>